<dbReference type="InterPro" id="IPR036619">
    <property type="entry name" value="NinB_sf"/>
</dbReference>
<dbReference type="STRING" id="1817863.A2Y62_11625"/>
<sequence>MKLIVRNSGDRDRFINLIKQIDISKPFTAIFEPVKKKRSLSQNKLIHLWFKCLEDETGTSAAVWKEYFKKKFLIVYHDVCFGKEIETVTGTSELTTGEFKDFVDRVHQDALEQGYYLPWPDDMGYDDFILKYGG</sequence>
<accession>A0A1F5VI62</accession>
<reference evidence="1 2" key="1">
    <citation type="journal article" date="2016" name="Nat. Commun.">
        <title>Thousands of microbial genomes shed light on interconnected biogeochemical processes in an aquifer system.</title>
        <authorList>
            <person name="Anantharaman K."/>
            <person name="Brown C.T."/>
            <person name="Hug L.A."/>
            <person name="Sharon I."/>
            <person name="Castelle C.J."/>
            <person name="Probst A.J."/>
            <person name="Thomas B.C."/>
            <person name="Singh A."/>
            <person name="Wilkins M.J."/>
            <person name="Karaoz U."/>
            <person name="Brodie E.L."/>
            <person name="Williams K.H."/>
            <person name="Hubbard S.S."/>
            <person name="Banfield J.F."/>
        </authorList>
    </citation>
    <scope>NUCLEOTIDE SEQUENCE [LARGE SCALE GENOMIC DNA]</scope>
</reference>
<dbReference type="AlphaFoldDB" id="A0A1F5VI62"/>
<proteinExistence type="predicted"/>
<name>A0A1F5VI62_9BACT</name>
<organism evidence="1 2">
    <name type="scientific">Candidatus Fischerbacteria bacterium RBG_13_37_8</name>
    <dbReference type="NCBI Taxonomy" id="1817863"/>
    <lineage>
        <taxon>Bacteria</taxon>
        <taxon>Candidatus Fischeribacteriota</taxon>
    </lineage>
</organism>
<dbReference type="Proteomes" id="UP000178943">
    <property type="component" value="Unassembled WGS sequence"/>
</dbReference>
<evidence type="ECO:0000313" key="1">
    <source>
        <dbReference type="EMBL" id="OGF63094.1"/>
    </source>
</evidence>
<dbReference type="SUPFAM" id="SSF103370">
    <property type="entry name" value="NinB"/>
    <property type="match status" value="1"/>
</dbReference>
<gene>
    <name evidence="1" type="ORF">A2Y62_11625</name>
</gene>
<protein>
    <recommendedName>
        <fullName evidence="3">NinB family protein</fullName>
    </recommendedName>
</protein>
<dbReference type="EMBL" id="MFGW01000169">
    <property type="protein sequence ID" value="OGF63094.1"/>
    <property type="molecule type" value="Genomic_DNA"/>
</dbReference>
<evidence type="ECO:0008006" key="3">
    <source>
        <dbReference type="Google" id="ProtNLM"/>
    </source>
</evidence>
<dbReference type="Gene3D" id="1.10.3790.10">
    <property type="entry name" value="NinB"/>
    <property type="match status" value="1"/>
</dbReference>
<evidence type="ECO:0000313" key="2">
    <source>
        <dbReference type="Proteomes" id="UP000178943"/>
    </source>
</evidence>
<comment type="caution">
    <text evidence="1">The sequence shown here is derived from an EMBL/GenBank/DDBJ whole genome shotgun (WGS) entry which is preliminary data.</text>
</comment>